<name>A0ABN0WKL4_9ACTN</name>
<dbReference type="SUPFAM" id="SSF55729">
    <property type="entry name" value="Acyl-CoA N-acyltransferases (Nat)"/>
    <property type="match status" value="1"/>
</dbReference>
<gene>
    <name evidence="5" type="ORF">GCM10010319_15860</name>
</gene>
<proteinExistence type="inferred from homology"/>
<keyword evidence="2" id="KW-0012">Acyltransferase</keyword>
<evidence type="ECO:0000256" key="3">
    <source>
        <dbReference type="ARBA" id="ARBA00038502"/>
    </source>
</evidence>
<keyword evidence="1" id="KW-0808">Transferase</keyword>
<accession>A0ABN0WKL4</accession>
<evidence type="ECO:0000256" key="1">
    <source>
        <dbReference type="ARBA" id="ARBA00022679"/>
    </source>
</evidence>
<evidence type="ECO:0000313" key="5">
    <source>
        <dbReference type="EMBL" id="GAA0340610.1"/>
    </source>
</evidence>
<dbReference type="PANTHER" id="PTHR43792:SF8">
    <property type="entry name" value="[RIBOSOMAL PROTEIN US5]-ALANINE N-ACETYLTRANSFERASE"/>
    <property type="match status" value="1"/>
</dbReference>
<dbReference type="Pfam" id="PF13302">
    <property type="entry name" value="Acetyltransf_3"/>
    <property type="match status" value="1"/>
</dbReference>
<comment type="caution">
    <text evidence="5">The sequence shown here is derived from an EMBL/GenBank/DDBJ whole genome shotgun (WGS) entry which is preliminary data.</text>
</comment>
<sequence length="193" mass="21362">MAPAWIGEFDLLLRPWEDSDLDAVLRGISDPEFRRWNAVTVPPPDEEGARTFLERRAAGWEQGDSVAFAVTAQAEGPDVVVGSVGLAMIDHVQRSARVSYWILPEFRGRGYASRALEALTRWAFHEELRLHRLELGHALGHGASCRVAERCAYGLEGTLRGAMPGSDGGMWDIHLHARIATDPEPDLRARAAR</sequence>
<dbReference type="EMBL" id="BAAABW010000008">
    <property type="protein sequence ID" value="GAA0340610.1"/>
    <property type="molecule type" value="Genomic_DNA"/>
</dbReference>
<protein>
    <submittedName>
        <fullName evidence="5">GNAT family N-acetyltransferase</fullName>
    </submittedName>
</protein>
<dbReference type="Proteomes" id="UP001500063">
    <property type="component" value="Unassembled WGS sequence"/>
</dbReference>
<feature type="domain" description="N-acetyltransferase" evidence="4">
    <location>
        <begin position="11"/>
        <end position="177"/>
    </location>
</feature>
<dbReference type="Gene3D" id="3.40.630.30">
    <property type="match status" value="1"/>
</dbReference>
<evidence type="ECO:0000313" key="6">
    <source>
        <dbReference type="Proteomes" id="UP001500063"/>
    </source>
</evidence>
<comment type="similarity">
    <text evidence="3">Belongs to the acetyltransferase family. RimJ subfamily.</text>
</comment>
<organism evidence="5 6">
    <name type="scientific">Streptomyces blastmyceticus</name>
    <dbReference type="NCBI Taxonomy" id="68180"/>
    <lineage>
        <taxon>Bacteria</taxon>
        <taxon>Bacillati</taxon>
        <taxon>Actinomycetota</taxon>
        <taxon>Actinomycetes</taxon>
        <taxon>Kitasatosporales</taxon>
        <taxon>Streptomycetaceae</taxon>
        <taxon>Streptomyces</taxon>
    </lineage>
</organism>
<evidence type="ECO:0000256" key="2">
    <source>
        <dbReference type="ARBA" id="ARBA00023315"/>
    </source>
</evidence>
<dbReference type="PANTHER" id="PTHR43792">
    <property type="entry name" value="GNAT FAMILY, PUTATIVE (AFU_ORTHOLOGUE AFUA_3G00765)-RELATED-RELATED"/>
    <property type="match status" value="1"/>
</dbReference>
<dbReference type="PROSITE" id="PS51186">
    <property type="entry name" value="GNAT"/>
    <property type="match status" value="1"/>
</dbReference>
<reference evidence="5 6" key="1">
    <citation type="journal article" date="2019" name="Int. J. Syst. Evol. Microbiol.">
        <title>The Global Catalogue of Microorganisms (GCM) 10K type strain sequencing project: providing services to taxonomists for standard genome sequencing and annotation.</title>
        <authorList>
            <consortium name="The Broad Institute Genomics Platform"/>
            <consortium name="The Broad Institute Genome Sequencing Center for Infectious Disease"/>
            <person name="Wu L."/>
            <person name="Ma J."/>
        </authorList>
    </citation>
    <scope>NUCLEOTIDE SEQUENCE [LARGE SCALE GENOMIC DNA]</scope>
    <source>
        <strain evidence="5 6">JCM 4565</strain>
    </source>
</reference>
<dbReference type="CDD" id="cd04301">
    <property type="entry name" value="NAT_SF"/>
    <property type="match status" value="1"/>
</dbReference>
<dbReference type="InterPro" id="IPR016181">
    <property type="entry name" value="Acyl_CoA_acyltransferase"/>
</dbReference>
<keyword evidence="6" id="KW-1185">Reference proteome</keyword>
<evidence type="ECO:0000259" key="4">
    <source>
        <dbReference type="PROSITE" id="PS51186"/>
    </source>
</evidence>
<dbReference type="InterPro" id="IPR051531">
    <property type="entry name" value="N-acetyltransferase"/>
</dbReference>
<dbReference type="InterPro" id="IPR000182">
    <property type="entry name" value="GNAT_dom"/>
</dbReference>